<proteinExistence type="predicted"/>
<dbReference type="AlphaFoldDB" id="A0A7J3ZJV0"/>
<dbReference type="SUPFAM" id="SSF159659">
    <property type="entry name" value="Cgl1923-like"/>
    <property type="match status" value="1"/>
</dbReference>
<dbReference type="InterPro" id="IPR038389">
    <property type="entry name" value="PSMG2_sf"/>
</dbReference>
<dbReference type="PANTHER" id="PTHR35610:SF7">
    <property type="entry name" value="3-ISOPROPYLMALATE DEHYDRATASE"/>
    <property type="match status" value="1"/>
</dbReference>
<evidence type="ECO:0000256" key="1">
    <source>
        <dbReference type="SAM" id="MobiDB-lite"/>
    </source>
</evidence>
<dbReference type="EMBL" id="DRZC01000033">
    <property type="protein sequence ID" value="HHQ80367.1"/>
    <property type="molecule type" value="Genomic_DNA"/>
</dbReference>
<evidence type="ECO:0000313" key="2">
    <source>
        <dbReference type="EMBL" id="HHQ80367.1"/>
    </source>
</evidence>
<dbReference type="Pfam" id="PF09754">
    <property type="entry name" value="PAC2"/>
    <property type="match status" value="1"/>
</dbReference>
<feature type="region of interest" description="Disordered" evidence="1">
    <location>
        <begin position="236"/>
        <end position="255"/>
    </location>
</feature>
<name>A0A7J3ZJV0_9CREN</name>
<dbReference type="Gene3D" id="3.40.50.10900">
    <property type="entry name" value="PAC-like subunit"/>
    <property type="match status" value="1"/>
</dbReference>
<comment type="caution">
    <text evidence="2">The sequence shown here is derived from an EMBL/GenBank/DDBJ whole genome shotgun (WGS) entry which is preliminary data.</text>
</comment>
<evidence type="ECO:0008006" key="3">
    <source>
        <dbReference type="Google" id="ProtNLM"/>
    </source>
</evidence>
<sequence length="255" mass="27640">MQAGSRRECIVRTHGDFSLEGKLVVVGFPGMALVGKNVADALVRKFYLEKKASIFTIHAPGAVPVERGILKPAEISLYTKEDSPVAVLTSPFQPSSEESQNALAHSILSFLEKYNAKRVLAAAAYVSPEPALPRRVYVAASSTHLLERLRGLGAIVMNGGISGLNGLIPGLAPVYSMEGAVLLGETGEFYVASGIVDYRAAAEVVLVIGKLLNVQLEVSDMISSAESVERWIRESLRREGEEERGEREREPHTHM</sequence>
<dbReference type="PANTHER" id="PTHR35610">
    <property type="entry name" value="3-ISOPROPYLMALATE DEHYDRATASE-RELATED"/>
    <property type="match status" value="1"/>
</dbReference>
<accession>A0A7J3ZJV0</accession>
<protein>
    <recommendedName>
        <fullName evidence="3">Proteasome assembly chaperone family protein</fullName>
    </recommendedName>
</protein>
<dbReference type="InterPro" id="IPR019151">
    <property type="entry name" value="Proteasome_assmbl_chaperone_2"/>
</dbReference>
<reference evidence="2" key="1">
    <citation type="journal article" date="2020" name="mSystems">
        <title>Genome- and Community-Level Interaction Insights into Carbon Utilization and Element Cycling Functions of Hydrothermarchaeota in Hydrothermal Sediment.</title>
        <authorList>
            <person name="Zhou Z."/>
            <person name="Liu Y."/>
            <person name="Xu W."/>
            <person name="Pan J."/>
            <person name="Luo Z.H."/>
            <person name="Li M."/>
        </authorList>
    </citation>
    <scope>NUCLEOTIDE SEQUENCE [LARGE SCALE GENOMIC DNA]</scope>
    <source>
        <strain evidence="2">SpSt-1116</strain>
    </source>
</reference>
<organism evidence="2">
    <name type="scientific">Fervidicoccus fontis</name>
    <dbReference type="NCBI Taxonomy" id="683846"/>
    <lineage>
        <taxon>Archaea</taxon>
        <taxon>Thermoproteota</taxon>
        <taxon>Thermoprotei</taxon>
        <taxon>Fervidicoccales</taxon>
        <taxon>Fervidicoccaceae</taxon>
        <taxon>Fervidicoccus</taxon>
    </lineage>
</organism>
<gene>
    <name evidence="2" type="ORF">ENM78_02745</name>
</gene>